<evidence type="ECO:0000259" key="9">
    <source>
        <dbReference type="PROSITE" id="PS50215"/>
    </source>
</evidence>
<dbReference type="PANTHER" id="PTHR11905">
    <property type="entry name" value="ADAM A DISINTEGRIN AND METALLOPROTEASE DOMAIN"/>
    <property type="match status" value="1"/>
</dbReference>
<feature type="active site" evidence="8">
    <location>
        <position position="245"/>
    </location>
</feature>
<dbReference type="InterPro" id="IPR041645">
    <property type="entry name" value="ADAMTS_CR_2"/>
</dbReference>
<feature type="binding site" evidence="8">
    <location>
        <position position="248"/>
    </location>
    <ligand>
        <name>Zn(2+)</name>
        <dbReference type="ChEBI" id="CHEBI:29105"/>
        <note>catalytic</note>
    </ligand>
</feature>
<evidence type="ECO:0000313" key="10">
    <source>
        <dbReference type="EMBL" id="KAL3892142.1"/>
    </source>
</evidence>
<dbReference type="AlphaFoldDB" id="A0ABD3Y0Y4"/>
<dbReference type="Pfam" id="PF17771">
    <property type="entry name" value="ADAMTS_CR_2"/>
    <property type="match status" value="1"/>
</dbReference>
<keyword evidence="1" id="KW-0645">Protease</keyword>
<feature type="non-terminal residue" evidence="10">
    <location>
        <position position="391"/>
    </location>
</feature>
<evidence type="ECO:0000256" key="5">
    <source>
        <dbReference type="ARBA" id="ARBA00023049"/>
    </source>
</evidence>
<sequence length="391" mass="45264">MPDVPSQIGKRYVLLDHALLENKDVAKTSETKKEADIYARLLEKRNQFRPVDATLPRYITGLQDKETKEKTRQQRHDYHVKVAVLIDSGVWDFYASNVQSTDEVVRKNIREAYSHIINGVNLRYKSIDDPSISITIILQHFTIFQQKDLFPHKSSKVVIKNGTKYIDAYQYTKDFKRWIKTVGKTMVPVFDHAMLFTVYDLYKDSIDNNVINGLSPVACVCDEVNKISLIQSRHYSRTVIAAAHELGHNLGAEHDGTTDAAKECPPDERFIMYYSLPTINETSPLYRNTWLFSTCSVESFKETLISKECVKDQGSVYDTDEWTMFMRKEPGDVFTPNMQCYLIYGPHYVHFGAMDEMICRRLKCKNLKTRKMWQVYVYAPRGTQCGNNKVI</sequence>
<keyword evidence="3" id="KW-0378">Hydrolase</keyword>
<evidence type="ECO:0000256" key="4">
    <source>
        <dbReference type="ARBA" id="ARBA00022833"/>
    </source>
</evidence>
<keyword evidence="6" id="KW-1015">Disulfide bond</keyword>
<dbReference type="GO" id="GO:0046872">
    <property type="term" value="F:metal ion binding"/>
    <property type="evidence" value="ECO:0007669"/>
    <property type="project" value="UniProtKB-KW"/>
</dbReference>
<comment type="caution">
    <text evidence="10">The sequence shown here is derived from an EMBL/GenBank/DDBJ whole genome shotgun (WGS) entry which is preliminary data.</text>
</comment>
<keyword evidence="2 8" id="KW-0479">Metal-binding</keyword>
<keyword evidence="11" id="KW-1185">Reference proteome</keyword>
<protein>
    <recommendedName>
        <fullName evidence="9">Peptidase M12B domain-containing protein</fullName>
    </recommendedName>
</protein>
<dbReference type="Proteomes" id="UP001634394">
    <property type="component" value="Unassembled WGS sequence"/>
</dbReference>
<evidence type="ECO:0000256" key="3">
    <source>
        <dbReference type="ARBA" id="ARBA00022801"/>
    </source>
</evidence>
<dbReference type="Gene3D" id="3.40.390.10">
    <property type="entry name" value="Collagenase (Catalytic Domain)"/>
    <property type="match status" value="1"/>
</dbReference>
<dbReference type="SUPFAM" id="SSF55486">
    <property type="entry name" value="Metalloproteases ('zincins'), catalytic domain"/>
    <property type="match status" value="1"/>
</dbReference>
<evidence type="ECO:0000256" key="6">
    <source>
        <dbReference type="ARBA" id="ARBA00023157"/>
    </source>
</evidence>
<gene>
    <name evidence="10" type="ORF">ACJMK2_004379</name>
</gene>
<keyword evidence="4 8" id="KW-0862">Zinc</keyword>
<keyword evidence="7" id="KW-0325">Glycoprotein</keyword>
<evidence type="ECO:0000256" key="2">
    <source>
        <dbReference type="ARBA" id="ARBA00022723"/>
    </source>
</evidence>
<dbReference type="InterPro" id="IPR024079">
    <property type="entry name" value="MetalloPept_cat_dom_sf"/>
</dbReference>
<dbReference type="Gene3D" id="3.40.1620.60">
    <property type="match status" value="1"/>
</dbReference>
<reference evidence="10 11" key="1">
    <citation type="submission" date="2024-11" db="EMBL/GenBank/DDBJ databases">
        <title>Chromosome-level genome assembly of the freshwater bivalve Anodonta woodiana.</title>
        <authorList>
            <person name="Chen X."/>
        </authorList>
    </citation>
    <scope>NUCLEOTIDE SEQUENCE [LARGE SCALE GENOMIC DNA]</scope>
    <source>
        <strain evidence="10">MN2024</strain>
        <tissue evidence="10">Gills</tissue>
    </source>
</reference>
<accession>A0ABD3Y0Y4</accession>
<evidence type="ECO:0000256" key="7">
    <source>
        <dbReference type="ARBA" id="ARBA00023180"/>
    </source>
</evidence>
<dbReference type="Pfam" id="PF13688">
    <property type="entry name" value="Reprolysin_5"/>
    <property type="match status" value="1"/>
</dbReference>
<feature type="binding site" evidence="8">
    <location>
        <position position="254"/>
    </location>
    <ligand>
        <name>Zn(2+)</name>
        <dbReference type="ChEBI" id="CHEBI:29105"/>
        <note>catalytic</note>
    </ligand>
</feature>
<feature type="binding site" evidence="8">
    <location>
        <position position="244"/>
    </location>
    <ligand>
        <name>Zn(2+)</name>
        <dbReference type="ChEBI" id="CHEBI:29105"/>
        <note>catalytic</note>
    </ligand>
</feature>
<organism evidence="10 11">
    <name type="scientific">Sinanodonta woodiana</name>
    <name type="common">Chinese pond mussel</name>
    <name type="synonym">Anodonta woodiana</name>
    <dbReference type="NCBI Taxonomy" id="1069815"/>
    <lineage>
        <taxon>Eukaryota</taxon>
        <taxon>Metazoa</taxon>
        <taxon>Spiralia</taxon>
        <taxon>Lophotrochozoa</taxon>
        <taxon>Mollusca</taxon>
        <taxon>Bivalvia</taxon>
        <taxon>Autobranchia</taxon>
        <taxon>Heteroconchia</taxon>
        <taxon>Palaeoheterodonta</taxon>
        <taxon>Unionida</taxon>
        <taxon>Unionoidea</taxon>
        <taxon>Unionidae</taxon>
        <taxon>Unioninae</taxon>
        <taxon>Sinanodonta</taxon>
    </lineage>
</organism>
<name>A0ABD3Y0Y4_SINWO</name>
<evidence type="ECO:0000256" key="8">
    <source>
        <dbReference type="PROSITE-ProRule" id="PRU00276"/>
    </source>
</evidence>
<comment type="caution">
    <text evidence="8">Lacks conserved residue(s) required for the propagation of feature annotation.</text>
</comment>
<proteinExistence type="predicted"/>
<keyword evidence="5" id="KW-0482">Metalloprotease</keyword>
<dbReference type="GO" id="GO:0008237">
    <property type="term" value="F:metallopeptidase activity"/>
    <property type="evidence" value="ECO:0007669"/>
    <property type="project" value="UniProtKB-KW"/>
</dbReference>
<evidence type="ECO:0000256" key="1">
    <source>
        <dbReference type="ARBA" id="ARBA00022670"/>
    </source>
</evidence>
<evidence type="ECO:0000313" key="11">
    <source>
        <dbReference type="Proteomes" id="UP001634394"/>
    </source>
</evidence>
<dbReference type="EMBL" id="JBJQND010000001">
    <property type="protein sequence ID" value="KAL3892142.1"/>
    <property type="molecule type" value="Genomic_DNA"/>
</dbReference>
<dbReference type="InterPro" id="IPR001590">
    <property type="entry name" value="Peptidase_M12B"/>
</dbReference>
<dbReference type="PROSITE" id="PS50215">
    <property type="entry name" value="ADAM_MEPRO"/>
    <property type="match status" value="1"/>
</dbReference>
<feature type="domain" description="Peptidase M12B" evidence="9">
    <location>
        <begin position="78"/>
        <end position="304"/>
    </location>
</feature>
<dbReference type="PANTHER" id="PTHR11905:SF159">
    <property type="entry name" value="ADAM METALLOPROTEASE"/>
    <property type="match status" value="1"/>
</dbReference>
<dbReference type="GO" id="GO:0006508">
    <property type="term" value="P:proteolysis"/>
    <property type="evidence" value="ECO:0007669"/>
    <property type="project" value="UniProtKB-KW"/>
</dbReference>